<keyword evidence="3 9" id="KW-0255">Endonuclease</keyword>
<name>A0A1F7IAE6_9BACT</name>
<feature type="domain" description="Transcriptional repressor PaaX-like central Cas2-like" evidence="8">
    <location>
        <begin position="118"/>
        <end position="196"/>
    </location>
</feature>
<evidence type="ECO:0000256" key="1">
    <source>
        <dbReference type="ARBA" id="ARBA00022722"/>
    </source>
</evidence>
<comment type="caution">
    <text evidence="9">The sequence shown here is derived from an EMBL/GenBank/DDBJ whole genome shotgun (WGS) entry which is preliminary data.</text>
</comment>
<evidence type="ECO:0000256" key="6">
    <source>
        <dbReference type="ARBA" id="ARBA00023118"/>
    </source>
</evidence>
<dbReference type="AlphaFoldDB" id="A0A1F7IAE6"/>
<keyword evidence="5" id="KW-0460">Magnesium</keyword>
<organism evidence="9 10">
    <name type="scientific">Candidatus Roizmanbacteria bacterium RIFCSPLOWO2_01_FULL_37_12</name>
    <dbReference type="NCBI Taxonomy" id="1802056"/>
    <lineage>
        <taxon>Bacteria</taxon>
        <taxon>Candidatus Roizmaniibacteriota</taxon>
    </lineage>
</organism>
<keyword evidence="6" id="KW-0051">Antiviral defense</keyword>
<evidence type="ECO:0000256" key="5">
    <source>
        <dbReference type="ARBA" id="ARBA00022842"/>
    </source>
</evidence>
<reference evidence="9 10" key="1">
    <citation type="journal article" date="2016" name="Nat. Commun.">
        <title>Thousands of microbial genomes shed light on interconnected biogeochemical processes in an aquifer system.</title>
        <authorList>
            <person name="Anantharaman K."/>
            <person name="Brown C.T."/>
            <person name="Hug L.A."/>
            <person name="Sharon I."/>
            <person name="Castelle C.J."/>
            <person name="Probst A.J."/>
            <person name="Thomas B.C."/>
            <person name="Singh A."/>
            <person name="Wilkins M.J."/>
            <person name="Karaoz U."/>
            <person name="Brodie E.L."/>
            <person name="Williams K.H."/>
            <person name="Hubbard S.S."/>
            <person name="Banfield J.F."/>
        </authorList>
    </citation>
    <scope>NUCLEOTIDE SEQUENCE [LARGE SCALE GENOMIC DNA]</scope>
</reference>
<accession>A0A1F7IAE6</accession>
<dbReference type="GO" id="GO:0043571">
    <property type="term" value="P:maintenance of CRISPR repeat elements"/>
    <property type="evidence" value="ECO:0007669"/>
    <property type="project" value="InterPro"/>
</dbReference>
<evidence type="ECO:0000313" key="10">
    <source>
        <dbReference type="Proteomes" id="UP000177698"/>
    </source>
</evidence>
<dbReference type="GO" id="GO:0004521">
    <property type="term" value="F:RNA endonuclease activity"/>
    <property type="evidence" value="ECO:0007669"/>
    <property type="project" value="InterPro"/>
</dbReference>
<gene>
    <name evidence="9" type="ORF">A2954_02965</name>
</gene>
<evidence type="ECO:0000256" key="7">
    <source>
        <dbReference type="SAM" id="Phobius"/>
    </source>
</evidence>
<keyword evidence="1" id="KW-0540">Nuclease</keyword>
<feature type="transmembrane region" description="Helical" evidence="7">
    <location>
        <begin position="21"/>
        <end position="40"/>
    </location>
</feature>
<dbReference type="EMBL" id="MGAG01000026">
    <property type="protein sequence ID" value="OGK40338.1"/>
    <property type="molecule type" value="Genomic_DNA"/>
</dbReference>
<dbReference type="InterPro" id="IPR021127">
    <property type="entry name" value="CRISPR_associated_Cas2"/>
</dbReference>
<dbReference type="STRING" id="1802056.A2954_02965"/>
<protein>
    <submittedName>
        <fullName evidence="9">CRISPR-associated endonuclease Cas2</fullName>
    </submittedName>
</protein>
<sequence length="202" mass="23587">MKKAEKSKTLSPDEQFKHRQLRELVLAALGVSVLIGGIVITPNFPIVMGSIISLIKEFKKKDIPSAKIKRVLKNLERKEIVSLQIKNGEIFVSLKNWLTPSTVKYSLKAILELKKMNKQWKGKWFLVMFDVPEIQRNKRIYLRKFLKYIGFYGYQKSVYIFPYECEKEIALIKKVVESAKYVSYIVAEKIENEQSAKTYFNL</sequence>
<dbReference type="Gene3D" id="3.30.70.2650">
    <property type="match status" value="1"/>
</dbReference>
<proteinExistence type="predicted"/>
<evidence type="ECO:0000256" key="3">
    <source>
        <dbReference type="ARBA" id="ARBA00022759"/>
    </source>
</evidence>
<keyword evidence="4" id="KW-0378">Hydrolase</keyword>
<keyword evidence="2" id="KW-0479">Metal-binding</keyword>
<dbReference type="NCBIfam" id="TIGR01573">
    <property type="entry name" value="cas2"/>
    <property type="match status" value="1"/>
</dbReference>
<dbReference type="InterPro" id="IPR048846">
    <property type="entry name" value="PaaX-like_central"/>
</dbReference>
<keyword evidence="7" id="KW-1133">Transmembrane helix</keyword>
<dbReference type="Proteomes" id="UP000177698">
    <property type="component" value="Unassembled WGS sequence"/>
</dbReference>
<evidence type="ECO:0000256" key="4">
    <source>
        <dbReference type="ARBA" id="ARBA00022801"/>
    </source>
</evidence>
<keyword evidence="7" id="KW-0472">Membrane</keyword>
<dbReference type="Pfam" id="PF20803">
    <property type="entry name" value="PaaX_M"/>
    <property type="match status" value="1"/>
</dbReference>
<evidence type="ECO:0000313" key="9">
    <source>
        <dbReference type="EMBL" id="OGK40338.1"/>
    </source>
</evidence>
<dbReference type="SUPFAM" id="SSF143430">
    <property type="entry name" value="TTP0101/SSO1404-like"/>
    <property type="match status" value="1"/>
</dbReference>
<evidence type="ECO:0000256" key="2">
    <source>
        <dbReference type="ARBA" id="ARBA00022723"/>
    </source>
</evidence>
<evidence type="ECO:0000259" key="8">
    <source>
        <dbReference type="Pfam" id="PF20803"/>
    </source>
</evidence>
<keyword evidence="7" id="KW-0812">Transmembrane</keyword>